<keyword evidence="2" id="KW-0479">Metal-binding</keyword>
<dbReference type="InterPro" id="IPR008278">
    <property type="entry name" value="4-PPantetheinyl_Trfase_dom"/>
</dbReference>
<proteinExistence type="predicted"/>
<evidence type="ECO:0000256" key="3">
    <source>
        <dbReference type="ARBA" id="ARBA00022842"/>
    </source>
</evidence>
<dbReference type="InterPro" id="IPR037143">
    <property type="entry name" value="4-PPantetheinyl_Trfase_dom_sf"/>
</dbReference>
<evidence type="ECO:0000313" key="6">
    <source>
        <dbReference type="Proteomes" id="UP000177152"/>
    </source>
</evidence>
<accession>A0A1G2K6S6</accession>
<comment type="caution">
    <text evidence="5">The sequence shown here is derived from an EMBL/GenBank/DDBJ whole genome shotgun (WGS) entry which is preliminary data.</text>
</comment>
<keyword evidence="3" id="KW-0460">Magnesium</keyword>
<dbReference type="SUPFAM" id="SSF56214">
    <property type="entry name" value="4'-phosphopantetheinyl transferase"/>
    <property type="match status" value="1"/>
</dbReference>
<dbReference type="GO" id="GO:0008897">
    <property type="term" value="F:holo-[acyl-carrier-protein] synthase activity"/>
    <property type="evidence" value="ECO:0007669"/>
    <property type="project" value="InterPro"/>
</dbReference>
<dbReference type="Pfam" id="PF01648">
    <property type="entry name" value="ACPS"/>
    <property type="match status" value="1"/>
</dbReference>
<feature type="domain" description="4'-phosphopantetheinyl transferase" evidence="4">
    <location>
        <begin position="2"/>
        <end position="106"/>
    </location>
</feature>
<keyword evidence="1" id="KW-0808">Transferase</keyword>
<name>A0A1G2K6S6_9BACT</name>
<dbReference type="NCBIfam" id="TIGR00556">
    <property type="entry name" value="pantethn_trn"/>
    <property type="match status" value="1"/>
</dbReference>
<dbReference type="InterPro" id="IPR004568">
    <property type="entry name" value="Ppantetheine-prot_Trfase_dom"/>
</dbReference>
<evidence type="ECO:0000256" key="1">
    <source>
        <dbReference type="ARBA" id="ARBA00022679"/>
    </source>
</evidence>
<gene>
    <name evidence="5" type="ORF">A2633_06355</name>
</gene>
<reference evidence="5 6" key="1">
    <citation type="journal article" date="2016" name="Nat. Commun.">
        <title>Thousands of microbial genomes shed light on interconnected biogeochemical processes in an aquifer system.</title>
        <authorList>
            <person name="Anantharaman K."/>
            <person name="Brown C.T."/>
            <person name="Hug L.A."/>
            <person name="Sharon I."/>
            <person name="Castelle C.J."/>
            <person name="Probst A.J."/>
            <person name="Thomas B.C."/>
            <person name="Singh A."/>
            <person name="Wilkins M.J."/>
            <person name="Karaoz U."/>
            <person name="Brodie E.L."/>
            <person name="Williams K.H."/>
            <person name="Hubbard S.S."/>
            <person name="Banfield J.F."/>
        </authorList>
    </citation>
    <scope>NUCLEOTIDE SEQUENCE [LARGE SCALE GENOMIC DNA]</scope>
</reference>
<dbReference type="Proteomes" id="UP000177152">
    <property type="component" value="Unassembled WGS sequence"/>
</dbReference>
<dbReference type="EMBL" id="MHQC01000017">
    <property type="protein sequence ID" value="OGZ95126.1"/>
    <property type="molecule type" value="Genomic_DNA"/>
</dbReference>
<dbReference type="Gene3D" id="3.90.470.20">
    <property type="entry name" value="4'-phosphopantetheinyl transferase domain"/>
    <property type="match status" value="1"/>
</dbReference>
<dbReference type="AlphaFoldDB" id="A0A1G2K6S6"/>
<protein>
    <recommendedName>
        <fullName evidence="4">4'-phosphopantetheinyl transferase domain-containing protein</fullName>
    </recommendedName>
</protein>
<dbReference type="GO" id="GO:0000287">
    <property type="term" value="F:magnesium ion binding"/>
    <property type="evidence" value="ECO:0007669"/>
    <property type="project" value="InterPro"/>
</dbReference>
<organism evidence="5 6">
    <name type="scientific">Candidatus Sungbacteria bacterium RIFCSPHIGHO2_01_FULL_47_32</name>
    <dbReference type="NCBI Taxonomy" id="1802264"/>
    <lineage>
        <taxon>Bacteria</taxon>
        <taxon>Candidatus Sungiibacteriota</taxon>
    </lineage>
</organism>
<dbReference type="GO" id="GO:0006633">
    <property type="term" value="P:fatty acid biosynthetic process"/>
    <property type="evidence" value="ECO:0007669"/>
    <property type="project" value="InterPro"/>
</dbReference>
<evidence type="ECO:0000256" key="2">
    <source>
        <dbReference type="ARBA" id="ARBA00022723"/>
    </source>
</evidence>
<sequence length="110" mass="12359">MVGIDIIKIDRFRGFRREEYGFWRNVFTHDEWGGAFASAFPARRLAGVFACKEAVMKAVGSSYLGRFDKISVNSDTSGKPFVRLSDDDVEVSVSISHEKEYAVAFAIKIN</sequence>
<evidence type="ECO:0000313" key="5">
    <source>
        <dbReference type="EMBL" id="OGZ95126.1"/>
    </source>
</evidence>
<evidence type="ECO:0000259" key="4">
    <source>
        <dbReference type="Pfam" id="PF01648"/>
    </source>
</evidence>